<keyword evidence="8" id="KW-1185">Reference proteome</keyword>
<dbReference type="PATRIC" id="fig|1125712.3.peg.95"/>
<feature type="transmembrane region" description="Helical" evidence="5">
    <location>
        <begin position="372"/>
        <end position="389"/>
    </location>
</feature>
<dbReference type="EMBL" id="AWEZ01000006">
    <property type="protein sequence ID" value="ERL10704.1"/>
    <property type="molecule type" value="Genomic_DNA"/>
</dbReference>
<protein>
    <submittedName>
        <fullName evidence="7">Transcriptional regulator, LuxR family</fullName>
    </submittedName>
</protein>
<feature type="transmembrane region" description="Helical" evidence="5">
    <location>
        <begin position="76"/>
        <end position="97"/>
    </location>
</feature>
<feature type="transmembrane region" description="Helical" evidence="5">
    <location>
        <begin position="206"/>
        <end position="226"/>
    </location>
</feature>
<feature type="transmembrane region" description="Helical" evidence="5">
    <location>
        <begin position="471"/>
        <end position="491"/>
    </location>
</feature>
<dbReference type="GO" id="GO:0003677">
    <property type="term" value="F:DNA binding"/>
    <property type="evidence" value="ECO:0007669"/>
    <property type="project" value="UniProtKB-KW"/>
</dbReference>
<feature type="domain" description="HTH luxR-type" evidence="6">
    <location>
        <begin position="282"/>
        <end position="347"/>
    </location>
</feature>
<evidence type="ECO:0000256" key="1">
    <source>
        <dbReference type="ARBA" id="ARBA00023015"/>
    </source>
</evidence>
<keyword evidence="3" id="KW-0804">Transcription</keyword>
<keyword evidence="2" id="KW-0238">DNA-binding</keyword>
<keyword evidence="5" id="KW-0812">Transmembrane</keyword>
<evidence type="ECO:0000256" key="3">
    <source>
        <dbReference type="ARBA" id="ARBA00023163"/>
    </source>
</evidence>
<comment type="caution">
    <text evidence="7">The sequence shown here is derived from an EMBL/GenBank/DDBJ whole genome shotgun (WGS) entry which is preliminary data.</text>
</comment>
<sequence length="651" mass="70547">MLQRDRHALSQRKWHLWLAGLAGMPYIAQNISAPAIPGQCNVFALCIVAACVVLWDRCEAHSTAKGTARLKRARRIVVLLGFYVMFVLAAAETIAIVRGRGPLESTFAIKANSSLSLVEFSCFILATVGWALSSPAKDSGAPSSSRPLLFCIGIGWPAASVLLSKVMGVFSALESLILCGTFGMVAALTSQWAASDWRPSPPQAMLLLCGQLTFLALKSFVLGDVYYCFCSYIPSAEWLLPLSLLVLAALPYLAFRARRKGELEMGSATTDDFDKARATLRTIDNDGALTNREFEVLAHTLTDEPARMIAGRLGIATSTVATFRKRGYEKLGVDGKREFQSLAGAQGERHPSPAEKTDEASREDFPTSTLRRIIWVLALLSVILLRPPVDLEIWGTTVIDMPRYLAWMAGLVLVVISVVRLASGCTLGTRPPRNANPPHDASLPFASAVLPLCALSLPITVYLSWIQSPEYLFWTVPCLCLCLTALGMEIVRPARDSPLTTHAAKVLCAGMDAFLVRGVDGVLLVGLGFIFSVQIGNMPPSDIPLCGCLASIVISLVCTIELVFAARVPRHPPHGQIERALKYLEGRGLGELQANVALGIALGQSTREICSTCQTTTATVKSYRLRTYQMLGVHNVRELRKLLQHDAGLTG</sequence>
<feature type="transmembrane region" description="Helical" evidence="5">
    <location>
        <begin position="35"/>
        <end position="55"/>
    </location>
</feature>
<evidence type="ECO:0000259" key="6">
    <source>
        <dbReference type="PROSITE" id="PS50043"/>
    </source>
</evidence>
<keyword evidence="5" id="KW-1133">Transmembrane helix</keyword>
<gene>
    <name evidence="7" type="ORF">HMPREF1316_1045</name>
</gene>
<dbReference type="InterPro" id="IPR036388">
    <property type="entry name" value="WH-like_DNA-bd_sf"/>
</dbReference>
<feature type="transmembrane region" description="Helical" evidence="5">
    <location>
        <begin position="238"/>
        <end position="255"/>
    </location>
</feature>
<keyword evidence="5" id="KW-0472">Membrane</keyword>
<evidence type="ECO:0000313" key="8">
    <source>
        <dbReference type="Proteomes" id="UP000016638"/>
    </source>
</evidence>
<evidence type="ECO:0000313" key="7">
    <source>
        <dbReference type="EMBL" id="ERL10704.1"/>
    </source>
</evidence>
<dbReference type="Proteomes" id="UP000016638">
    <property type="component" value="Unassembled WGS sequence"/>
</dbReference>
<dbReference type="SUPFAM" id="SSF46894">
    <property type="entry name" value="C-terminal effector domain of the bipartite response regulators"/>
    <property type="match status" value="2"/>
</dbReference>
<feature type="transmembrane region" description="Helical" evidence="5">
    <location>
        <begin position="543"/>
        <end position="564"/>
    </location>
</feature>
<feature type="transmembrane region" description="Helical" evidence="5">
    <location>
        <begin position="503"/>
        <end position="531"/>
    </location>
</feature>
<dbReference type="PANTHER" id="PTHR44688">
    <property type="entry name" value="DNA-BINDING TRANSCRIPTIONAL ACTIVATOR DEVR_DOSR"/>
    <property type="match status" value="1"/>
</dbReference>
<dbReference type="AlphaFoldDB" id="U2TCC7"/>
<dbReference type="PANTHER" id="PTHR44688:SF16">
    <property type="entry name" value="DNA-BINDING TRANSCRIPTIONAL ACTIVATOR DEVR_DOSR"/>
    <property type="match status" value="1"/>
</dbReference>
<evidence type="ECO:0000256" key="2">
    <source>
        <dbReference type="ARBA" id="ARBA00023125"/>
    </source>
</evidence>
<feature type="compositionally biased region" description="Basic and acidic residues" evidence="4">
    <location>
        <begin position="347"/>
        <end position="363"/>
    </location>
</feature>
<reference evidence="7 8" key="1">
    <citation type="submission" date="2013-08" db="EMBL/GenBank/DDBJ databases">
        <authorList>
            <person name="Durkin A.S."/>
            <person name="Haft D.R."/>
            <person name="McCorrison J."/>
            <person name="Torralba M."/>
            <person name="Gillis M."/>
            <person name="Haft D.H."/>
            <person name="Methe B."/>
            <person name="Sutton G."/>
            <person name="Nelson K.E."/>
        </authorList>
    </citation>
    <scope>NUCLEOTIDE SEQUENCE [LARGE SCALE GENOMIC DNA]</scope>
    <source>
        <strain evidence="7 8">F0195</strain>
    </source>
</reference>
<name>U2TCC7_9ACTN</name>
<proteinExistence type="predicted"/>
<dbReference type="Pfam" id="PF00196">
    <property type="entry name" value="GerE"/>
    <property type="match status" value="1"/>
</dbReference>
<dbReference type="InterPro" id="IPR000792">
    <property type="entry name" value="Tscrpt_reg_LuxR_C"/>
</dbReference>
<feature type="transmembrane region" description="Helical" evidence="5">
    <location>
        <begin position="175"/>
        <end position="194"/>
    </location>
</feature>
<dbReference type="Gene3D" id="1.10.10.10">
    <property type="entry name" value="Winged helix-like DNA-binding domain superfamily/Winged helix DNA-binding domain"/>
    <property type="match status" value="2"/>
</dbReference>
<feature type="region of interest" description="Disordered" evidence="4">
    <location>
        <begin position="342"/>
        <end position="363"/>
    </location>
</feature>
<dbReference type="PROSITE" id="PS50043">
    <property type="entry name" value="HTH_LUXR_2"/>
    <property type="match status" value="1"/>
</dbReference>
<organism evidence="7 8">
    <name type="scientific">Olsenella profusa F0195</name>
    <dbReference type="NCBI Taxonomy" id="1125712"/>
    <lineage>
        <taxon>Bacteria</taxon>
        <taxon>Bacillati</taxon>
        <taxon>Actinomycetota</taxon>
        <taxon>Coriobacteriia</taxon>
        <taxon>Coriobacteriales</taxon>
        <taxon>Atopobiaceae</taxon>
        <taxon>Olsenella</taxon>
    </lineage>
</organism>
<evidence type="ECO:0000256" key="4">
    <source>
        <dbReference type="SAM" id="MobiDB-lite"/>
    </source>
</evidence>
<dbReference type="InterPro" id="IPR016032">
    <property type="entry name" value="Sig_transdc_resp-reg_C-effctor"/>
</dbReference>
<evidence type="ECO:0000256" key="5">
    <source>
        <dbReference type="SAM" id="Phobius"/>
    </source>
</evidence>
<feature type="transmembrane region" description="Helical" evidence="5">
    <location>
        <begin position="117"/>
        <end position="136"/>
    </location>
</feature>
<feature type="transmembrane region" description="Helical" evidence="5">
    <location>
        <begin position="443"/>
        <end position="465"/>
    </location>
</feature>
<accession>U2TCC7</accession>
<dbReference type="STRING" id="1125712.HMPREF1316_1045"/>
<dbReference type="GO" id="GO:0006355">
    <property type="term" value="P:regulation of DNA-templated transcription"/>
    <property type="evidence" value="ECO:0007669"/>
    <property type="project" value="InterPro"/>
</dbReference>
<dbReference type="SMART" id="SM00421">
    <property type="entry name" value="HTH_LUXR"/>
    <property type="match status" value="2"/>
</dbReference>
<feature type="transmembrane region" description="Helical" evidence="5">
    <location>
        <begin position="404"/>
        <end position="422"/>
    </location>
</feature>
<feature type="transmembrane region" description="Helical" evidence="5">
    <location>
        <begin position="148"/>
        <end position="169"/>
    </location>
</feature>
<keyword evidence="1" id="KW-0805">Transcription regulation</keyword>